<evidence type="ECO:0000313" key="1">
    <source>
        <dbReference type="EMBL" id="OHT19051.1"/>
    </source>
</evidence>
<keyword evidence="2" id="KW-1185">Reference proteome</keyword>
<dbReference type="EMBL" id="MIPT01000001">
    <property type="protein sequence ID" value="OHT19051.1"/>
    <property type="molecule type" value="Genomic_DNA"/>
</dbReference>
<gene>
    <name evidence="1" type="ORF">BHE75_01033</name>
</gene>
<dbReference type="AlphaFoldDB" id="A0A1S1HC89"/>
<sequence>MTLSVAAANRIARAAAARRMADEARRLAALALRGAYDPPRWVLDRLTRGDRMEYEAARDEARKGKA</sequence>
<name>A0A1S1HC89_9SPHN</name>
<reference evidence="1 2" key="1">
    <citation type="submission" date="2016-09" db="EMBL/GenBank/DDBJ databases">
        <title>Metabolic pathway, cell adaptation mechanisms and a novel monoxygenase revealed through proteogenomic-transcription analysis of a Sphingomonas haloaromaticamans strain degrading the fungicide ortho-phenylphenol.</title>
        <authorList>
            <person name="Perruchon C."/>
            <person name="Papadopoulou E.S."/>
            <person name="Rousidou C."/>
            <person name="Vasileiadis S."/>
            <person name="Tanou G."/>
            <person name="Amoutzias G."/>
            <person name="Molassiotis A."/>
            <person name="Karpouzas D.G."/>
        </authorList>
    </citation>
    <scope>NUCLEOTIDE SEQUENCE [LARGE SCALE GENOMIC DNA]</scope>
    <source>
        <strain evidence="1 2">P3</strain>
    </source>
</reference>
<dbReference type="RefSeq" id="WP_139181645.1">
    <property type="nucleotide sequence ID" value="NZ_MIPT01000001.1"/>
</dbReference>
<organism evidence="1 2">
    <name type="scientific">Edaphosphingomonas haloaromaticamans</name>
    <dbReference type="NCBI Taxonomy" id="653954"/>
    <lineage>
        <taxon>Bacteria</taxon>
        <taxon>Pseudomonadati</taxon>
        <taxon>Pseudomonadota</taxon>
        <taxon>Alphaproteobacteria</taxon>
        <taxon>Sphingomonadales</taxon>
        <taxon>Rhizorhabdaceae</taxon>
        <taxon>Edaphosphingomonas</taxon>
    </lineage>
</organism>
<accession>A0A1S1HC89</accession>
<proteinExistence type="predicted"/>
<comment type="caution">
    <text evidence="1">The sequence shown here is derived from an EMBL/GenBank/DDBJ whole genome shotgun (WGS) entry which is preliminary data.</text>
</comment>
<protein>
    <submittedName>
        <fullName evidence="1">Uncharacterized protein</fullName>
    </submittedName>
</protein>
<dbReference type="Proteomes" id="UP000179467">
    <property type="component" value="Unassembled WGS sequence"/>
</dbReference>
<evidence type="ECO:0000313" key="2">
    <source>
        <dbReference type="Proteomes" id="UP000179467"/>
    </source>
</evidence>